<dbReference type="InterPro" id="IPR003018">
    <property type="entry name" value="GAF"/>
</dbReference>
<proteinExistence type="predicted"/>
<feature type="domain" description="GAF" evidence="1">
    <location>
        <begin position="28"/>
        <end position="179"/>
    </location>
</feature>
<feature type="domain" description="GAF" evidence="1">
    <location>
        <begin position="200"/>
        <end position="358"/>
    </location>
</feature>
<gene>
    <name evidence="2" type="ORF">BC008_30655</name>
    <name evidence="3" type="ORF">BC008_36195</name>
</gene>
<comment type="caution">
    <text evidence="3">The sequence shown here is derived from an EMBL/GenBank/DDBJ whole genome shotgun (WGS) entry which is preliminary data.</text>
</comment>
<evidence type="ECO:0000259" key="1">
    <source>
        <dbReference type="SMART" id="SM00065"/>
    </source>
</evidence>
<dbReference type="InterPro" id="IPR029016">
    <property type="entry name" value="GAF-like_dom_sf"/>
</dbReference>
<keyword evidence="4" id="KW-1185">Reference proteome</keyword>
<sequence length="961" mass="109793">MVQLNKITTEQKILSLGRILQNLREEDNVDALIEKTVSFFQEYFQYSLIWVALYDRLNHILFGKGGITPGNETKVLQQRLVLSPGDLLEQVTIEQRPLGVADLRLETRAEEWQELAEKHNLKGTVILPIRYRDCCLGIVLMASERWGYLLSSEIKVMLMTILGELGTILYHHEVDLFHKQTKHPDEPLLELLQSLPNLNDFEQRLEAVVHTTHDFISPSRTNIYWFERKGNYFWQRKRNQGKKLGLNALNKHGIPAQTQINAREFNDFYYTLSGGHMIFIGDGKSSLNSYSTTKLLKQLQARSLLAAPIIWQKELLGFLAVENKEPRIWAEAEQNFIRGAAGLISLNTPVDSMENTIQQVKEHARITTGMLQGIYQEQDIQDIQKIFSDAASTILGRLDANRFLVLQLNSERDCYQILYQGQRKNQRILPVNITFEALREVDRQLLEYQKLAVGIENLEEDLCLFNWRTILLSQGVRSLLIANCTPNRFPNTLLIVTTDINRYWSNLEKELIQAVSRQIGTIVRQWQLNESNQQKQHFLDSLGKSLRILGKTQHIPTLDEELKETLEKTGMEQIASFLNAPLVLLLSWMPGEEIAKITPGVVLNNKFAISQDAIVKRKREVLIELALANEGMLSLSIDKLPGETKKWLHGSHIAELLIMTLDTGGKGEPSGVLVIADEPGRQWSRLSLDAVSILIQQLAWSRRQQQITQLLTAKAETLEQLNWYKHRRLEESHRTVAALLAQIKELGITGDELTHMRYQQLLHQLEQTTASVNRAIAQEQWELMFAPEKIPMASILKRSLERIDSLLKQQKLWIGVHGLGKQFEENSPPETKTENYQSSPQSLIVAGDTIKIELAIYEILLAVCYRSITNGRIDIWCRPINEKHLEVSITDNGRIEEGLLEELEGNNLSDILVPSETKCPPGLHLQICKKLIQQLGGELHFYQLADSRLVSRLVLPLATKD</sequence>
<reference evidence="3 4" key="1">
    <citation type="journal article" date="2015" name="Genome Announc.">
        <title>Draft Genome of the Euendolithic (true boring) Cyanobacterium Mastigocoleus testarum strain BC008.</title>
        <authorList>
            <person name="Guida B.S."/>
            <person name="Garcia-Pichel F."/>
        </authorList>
    </citation>
    <scope>NUCLEOTIDE SEQUENCE [LARGE SCALE GENOMIC DNA]</scope>
    <source>
        <strain evidence="3 4">BC008</strain>
    </source>
</reference>
<dbReference type="SUPFAM" id="SSF55781">
    <property type="entry name" value="GAF domain-like"/>
    <property type="match status" value="3"/>
</dbReference>
<dbReference type="EMBL" id="LMTZ01000013">
    <property type="protein sequence ID" value="KST69805.1"/>
    <property type="molecule type" value="Genomic_DNA"/>
</dbReference>
<evidence type="ECO:0000313" key="4">
    <source>
        <dbReference type="Proteomes" id="UP000053372"/>
    </source>
</evidence>
<keyword evidence="3" id="KW-0547">Nucleotide-binding</keyword>
<accession>A0A0V7ZYZ2</accession>
<dbReference type="OrthoDB" id="567987at2"/>
<organism evidence="3 4">
    <name type="scientific">Mastigocoleus testarum BC008</name>
    <dbReference type="NCBI Taxonomy" id="371196"/>
    <lineage>
        <taxon>Bacteria</taxon>
        <taxon>Bacillati</taxon>
        <taxon>Cyanobacteriota</taxon>
        <taxon>Cyanophyceae</taxon>
        <taxon>Nostocales</taxon>
        <taxon>Hapalosiphonaceae</taxon>
        <taxon>Mastigocoleus</taxon>
    </lineage>
</organism>
<dbReference type="SMART" id="SM00065">
    <property type="entry name" value="GAF"/>
    <property type="match status" value="3"/>
</dbReference>
<feature type="domain" description="GAF" evidence="1">
    <location>
        <begin position="382"/>
        <end position="533"/>
    </location>
</feature>
<dbReference type="Pfam" id="PF01590">
    <property type="entry name" value="GAF"/>
    <property type="match status" value="1"/>
</dbReference>
<dbReference type="SUPFAM" id="SSF55874">
    <property type="entry name" value="ATPase domain of HSP90 chaperone/DNA topoisomerase II/histidine kinase"/>
    <property type="match status" value="1"/>
</dbReference>
<dbReference type="GO" id="GO:0005524">
    <property type="term" value="F:ATP binding"/>
    <property type="evidence" value="ECO:0007669"/>
    <property type="project" value="UniProtKB-KW"/>
</dbReference>
<name>A0A0V7ZYZ2_9CYAN</name>
<dbReference type="EMBL" id="LMTZ01000086">
    <property type="protein sequence ID" value="KST67559.1"/>
    <property type="molecule type" value="Genomic_DNA"/>
</dbReference>
<keyword evidence="3" id="KW-0067">ATP-binding</keyword>
<evidence type="ECO:0000313" key="3">
    <source>
        <dbReference type="EMBL" id="KST69805.1"/>
    </source>
</evidence>
<dbReference type="RefSeq" id="WP_027843008.1">
    <property type="nucleotide sequence ID" value="NZ_LMTZ01000013.1"/>
</dbReference>
<dbReference type="AlphaFoldDB" id="A0A0V7ZYZ2"/>
<dbReference type="Gene3D" id="3.30.450.40">
    <property type="match status" value="3"/>
</dbReference>
<dbReference type="InterPro" id="IPR036890">
    <property type="entry name" value="HATPase_C_sf"/>
</dbReference>
<dbReference type="Gene3D" id="3.30.565.10">
    <property type="entry name" value="Histidine kinase-like ATPase, C-terminal domain"/>
    <property type="match status" value="1"/>
</dbReference>
<protein>
    <submittedName>
        <fullName evidence="3">ATP-binding protein</fullName>
    </submittedName>
</protein>
<evidence type="ECO:0000313" key="2">
    <source>
        <dbReference type="EMBL" id="KST67559.1"/>
    </source>
</evidence>
<dbReference type="Proteomes" id="UP000053372">
    <property type="component" value="Unassembled WGS sequence"/>
</dbReference>